<dbReference type="RefSeq" id="WP_379572632.1">
    <property type="nucleotide sequence ID" value="NZ_JBHUFV010000021.1"/>
</dbReference>
<proteinExistence type="predicted"/>
<dbReference type="PROSITE" id="PS51257">
    <property type="entry name" value="PROKAR_LIPOPROTEIN"/>
    <property type="match status" value="1"/>
</dbReference>
<evidence type="ECO:0000256" key="1">
    <source>
        <dbReference type="SAM" id="MobiDB-lite"/>
    </source>
</evidence>
<feature type="region of interest" description="Disordered" evidence="1">
    <location>
        <begin position="25"/>
        <end position="61"/>
    </location>
</feature>
<dbReference type="InterPro" id="IPR000871">
    <property type="entry name" value="Beta-lactam_class-A"/>
</dbReference>
<evidence type="ECO:0000313" key="4">
    <source>
        <dbReference type="EMBL" id="MFD1932571.1"/>
    </source>
</evidence>
<evidence type="ECO:0000259" key="3">
    <source>
        <dbReference type="Pfam" id="PF13354"/>
    </source>
</evidence>
<dbReference type="EMBL" id="JBHUFV010000021">
    <property type="protein sequence ID" value="MFD1932571.1"/>
    <property type="molecule type" value="Genomic_DNA"/>
</dbReference>
<dbReference type="InterPro" id="IPR045155">
    <property type="entry name" value="Beta-lactam_cat"/>
</dbReference>
<keyword evidence="2" id="KW-0732">Signal</keyword>
<dbReference type="SUPFAM" id="SSF56601">
    <property type="entry name" value="beta-lactamase/transpeptidase-like"/>
    <property type="match status" value="1"/>
</dbReference>
<accession>A0ABW4STP7</accession>
<gene>
    <name evidence="4" type="ORF">ACFSKW_13895</name>
</gene>
<feature type="chain" id="PRO_5046361779" evidence="2">
    <location>
        <begin position="23"/>
        <end position="314"/>
    </location>
</feature>
<dbReference type="Pfam" id="PF13354">
    <property type="entry name" value="Beta-lactamase2"/>
    <property type="match status" value="1"/>
</dbReference>
<protein>
    <submittedName>
        <fullName evidence="4">Serine hydrolase</fullName>
    </submittedName>
</protein>
<organism evidence="4 5">
    <name type="scientific">Nonomuraea mangrovi</name>
    <dbReference type="NCBI Taxonomy" id="2316207"/>
    <lineage>
        <taxon>Bacteria</taxon>
        <taxon>Bacillati</taxon>
        <taxon>Actinomycetota</taxon>
        <taxon>Actinomycetes</taxon>
        <taxon>Streptosporangiales</taxon>
        <taxon>Streptosporangiaceae</taxon>
        <taxon>Nonomuraea</taxon>
    </lineage>
</organism>
<dbReference type="InterPro" id="IPR012338">
    <property type="entry name" value="Beta-lactam/transpept-like"/>
</dbReference>
<feature type="signal peptide" evidence="2">
    <location>
        <begin position="1"/>
        <end position="22"/>
    </location>
</feature>
<feature type="domain" description="Beta-lactamase class A catalytic" evidence="3">
    <location>
        <begin position="135"/>
        <end position="247"/>
    </location>
</feature>
<dbReference type="PANTHER" id="PTHR35333:SF3">
    <property type="entry name" value="BETA-LACTAMASE-TYPE TRANSPEPTIDASE FOLD CONTAINING PROTEIN"/>
    <property type="match status" value="1"/>
</dbReference>
<evidence type="ECO:0000256" key="2">
    <source>
        <dbReference type="SAM" id="SignalP"/>
    </source>
</evidence>
<dbReference type="GO" id="GO:0016787">
    <property type="term" value="F:hydrolase activity"/>
    <property type="evidence" value="ECO:0007669"/>
    <property type="project" value="UniProtKB-KW"/>
</dbReference>
<name>A0ABW4STP7_9ACTN</name>
<comment type="caution">
    <text evidence="4">The sequence shown here is derived from an EMBL/GenBank/DDBJ whole genome shotgun (WGS) entry which is preliminary data.</text>
</comment>
<dbReference type="Gene3D" id="3.40.710.10">
    <property type="entry name" value="DD-peptidase/beta-lactamase superfamily"/>
    <property type="match status" value="1"/>
</dbReference>
<sequence>MRFRGIALVAVLAIVTVGCAHADAAPSAPEHRAAGSEPDGGERDPFVAVGRSAPPAGLPAETRRRLDRALAAYLAGRPGRFAVAVHDRTENVRYTFRQQDPFMLASVAKVDILLALLLRAQSEARSLTEQERRHAALMIKNSDNASAQRLFTAIGGPEGLSDVLRELGITHTVPGYSWGETLSRPSDQVKVLERLTDPAGPLTARHQRYALGLMSSVTPEQAWGVSAAAGQGQVALKNGWLPVRAHDGLWTINSVGRLALPGHELFVSVLSERSPDMGAGIETVERAARLAVRAFTGAGPSSARTLTAGRAFAG</sequence>
<feature type="compositionally biased region" description="Basic and acidic residues" evidence="1">
    <location>
        <begin position="29"/>
        <end position="45"/>
    </location>
</feature>
<keyword evidence="4" id="KW-0378">Hydrolase</keyword>
<dbReference type="PANTHER" id="PTHR35333">
    <property type="entry name" value="BETA-LACTAMASE"/>
    <property type="match status" value="1"/>
</dbReference>
<reference evidence="5" key="1">
    <citation type="journal article" date="2019" name="Int. J. Syst. Evol. Microbiol.">
        <title>The Global Catalogue of Microorganisms (GCM) 10K type strain sequencing project: providing services to taxonomists for standard genome sequencing and annotation.</title>
        <authorList>
            <consortium name="The Broad Institute Genomics Platform"/>
            <consortium name="The Broad Institute Genome Sequencing Center for Infectious Disease"/>
            <person name="Wu L."/>
            <person name="Ma J."/>
        </authorList>
    </citation>
    <scope>NUCLEOTIDE SEQUENCE [LARGE SCALE GENOMIC DNA]</scope>
    <source>
        <strain evidence="5">ICMP 6774ER</strain>
    </source>
</reference>
<keyword evidence="5" id="KW-1185">Reference proteome</keyword>
<dbReference type="Proteomes" id="UP001597368">
    <property type="component" value="Unassembled WGS sequence"/>
</dbReference>
<evidence type="ECO:0000313" key="5">
    <source>
        <dbReference type="Proteomes" id="UP001597368"/>
    </source>
</evidence>